<gene>
    <name evidence="4" type="ORF">TH53_05710</name>
</gene>
<dbReference type="OrthoDB" id="9768262at2"/>
<dbReference type="AlphaFoldDB" id="A0A0D0F8N0"/>
<dbReference type="InterPro" id="IPR045595">
    <property type="entry name" value="SufBD_N"/>
</dbReference>
<dbReference type="InterPro" id="IPR000825">
    <property type="entry name" value="SUF_FeS_clus_asmbl_SufBD_core"/>
</dbReference>
<dbReference type="PANTHER" id="PTHR43575:SF1">
    <property type="entry name" value="PROTEIN ABCI7, CHLOROPLASTIC"/>
    <property type="match status" value="1"/>
</dbReference>
<comment type="caution">
    <text evidence="4">The sequence shown here is derived from an EMBL/GenBank/DDBJ whole genome shotgun (WGS) entry which is preliminary data.</text>
</comment>
<dbReference type="InterPro" id="IPR037284">
    <property type="entry name" value="SUF_FeS_clus_asmbl_SufBD_sf"/>
</dbReference>
<dbReference type="PANTHER" id="PTHR43575">
    <property type="entry name" value="PROTEIN ABCI7, CHLOROPLASTIC"/>
    <property type="match status" value="1"/>
</dbReference>
<evidence type="ECO:0000256" key="1">
    <source>
        <dbReference type="ARBA" id="ARBA00043967"/>
    </source>
</evidence>
<dbReference type="InterPro" id="IPR055346">
    <property type="entry name" value="Fe-S_cluster_assembly_SufBD"/>
</dbReference>
<keyword evidence="5" id="KW-1185">Reference proteome</keyword>
<sequence length="443" mass="50196">MVNQFTTPFYNQLITEFENTPKAENINADLSKSREDAFELFKAKGFPTSKDEDWKFTNLTPFLTDTFSLTMGEADQEEVKAAIDAAIIPGLDAWLLVLLNGKIQFGLSVLPEADQLSVLPLESIINTELYKNYITCKEAEGNRMYALNAAFFTDGYFLEVPKNKVLDKPVQIIHLYTANENMLFQPRHLIIVNENAKAELIDSAVSLGHTQRVLMNSVSQITVKENANLIQYVIQDNAAEDRLINYNHVTQERSSRYDNFMFNLPGAELIRNNLEIVLNGTATETHLLGLYLVADHQLTDNHTAIHHRFPHCESNEIYKGVLLDKGKAVFNGKVFVERPAQKTNAFQQNNNLLLSDKAQVFAKPQLEIFADDVKCSHGCTVGQFDPESLFYLRSRGISEESSRKLLVEAFMFDVTQKIENEAVKDHVQSLIYKKMENSLSTII</sequence>
<feature type="domain" description="SUF system FeS cluster assembly SufBD core" evidence="2">
    <location>
        <begin position="178"/>
        <end position="410"/>
    </location>
</feature>
<proteinExistence type="inferred from homology"/>
<evidence type="ECO:0000259" key="2">
    <source>
        <dbReference type="Pfam" id="PF01458"/>
    </source>
</evidence>
<dbReference type="Proteomes" id="UP000032049">
    <property type="component" value="Unassembled WGS sequence"/>
</dbReference>
<evidence type="ECO:0008006" key="6">
    <source>
        <dbReference type="Google" id="ProtNLM"/>
    </source>
</evidence>
<dbReference type="RefSeq" id="WP_041879422.1">
    <property type="nucleotide sequence ID" value="NZ_CP157278.1"/>
</dbReference>
<organism evidence="4 5">
    <name type="scientific">Pedobacter lusitanus</name>
    <dbReference type="NCBI Taxonomy" id="1503925"/>
    <lineage>
        <taxon>Bacteria</taxon>
        <taxon>Pseudomonadati</taxon>
        <taxon>Bacteroidota</taxon>
        <taxon>Sphingobacteriia</taxon>
        <taxon>Sphingobacteriales</taxon>
        <taxon>Sphingobacteriaceae</taxon>
        <taxon>Pedobacter</taxon>
    </lineage>
</organism>
<feature type="domain" description="SUF system FeS cluster assembly SufBD N-terminal" evidence="3">
    <location>
        <begin position="10"/>
        <end position="172"/>
    </location>
</feature>
<dbReference type="Pfam" id="PF01458">
    <property type="entry name" value="SUFBD_core"/>
    <property type="match status" value="1"/>
</dbReference>
<protein>
    <recommendedName>
        <fullName evidence="6">SufD protein</fullName>
    </recommendedName>
</protein>
<dbReference type="NCBIfam" id="TIGR01981">
    <property type="entry name" value="sufD"/>
    <property type="match status" value="1"/>
</dbReference>
<evidence type="ECO:0000313" key="4">
    <source>
        <dbReference type="EMBL" id="KIO78088.1"/>
    </source>
</evidence>
<evidence type="ECO:0000313" key="5">
    <source>
        <dbReference type="Proteomes" id="UP000032049"/>
    </source>
</evidence>
<comment type="similarity">
    <text evidence="1">Belongs to the iron-sulfur cluster assembly SufBD family.</text>
</comment>
<dbReference type="SUPFAM" id="SSF101960">
    <property type="entry name" value="Stabilizer of iron transporter SufD"/>
    <property type="match status" value="1"/>
</dbReference>
<accession>A0A0D0F8N0</accession>
<dbReference type="Pfam" id="PF19295">
    <property type="entry name" value="SufBD_N"/>
    <property type="match status" value="1"/>
</dbReference>
<evidence type="ECO:0000259" key="3">
    <source>
        <dbReference type="Pfam" id="PF19295"/>
    </source>
</evidence>
<dbReference type="EMBL" id="JXRA01000024">
    <property type="protein sequence ID" value="KIO78088.1"/>
    <property type="molecule type" value="Genomic_DNA"/>
</dbReference>
<reference evidence="4 5" key="1">
    <citation type="submission" date="2015-01" db="EMBL/GenBank/DDBJ databases">
        <title>Draft genome sequence of Pedobacter sp. NL19 isolated from sludge of an effluent treatment pond in an abandoned uranium mine.</title>
        <authorList>
            <person name="Santos T."/>
            <person name="Caetano T."/>
            <person name="Covas C."/>
            <person name="Cruz A."/>
            <person name="Mendo S."/>
        </authorList>
    </citation>
    <scope>NUCLEOTIDE SEQUENCE [LARGE SCALE GENOMIC DNA]</scope>
    <source>
        <strain evidence="4 5">NL19</strain>
    </source>
</reference>
<dbReference type="STRING" id="1503925.TH53_05710"/>
<dbReference type="InterPro" id="IPR011542">
    <property type="entry name" value="SUF_FeS_clus_asmbl_SufD"/>
</dbReference>
<name>A0A0D0F8N0_9SPHI</name>
<dbReference type="GO" id="GO:0016226">
    <property type="term" value="P:iron-sulfur cluster assembly"/>
    <property type="evidence" value="ECO:0007669"/>
    <property type="project" value="InterPro"/>
</dbReference>